<dbReference type="GO" id="GO:0016747">
    <property type="term" value="F:acyltransferase activity, transferring groups other than amino-acyl groups"/>
    <property type="evidence" value="ECO:0007669"/>
    <property type="project" value="InterPro"/>
</dbReference>
<dbReference type="PATRIC" id="fig|1392540.3.peg.2180"/>
<reference evidence="3 4" key="1">
    <citation type="submission" date="2013-10" db="EMBL/GenBank/DDBJ databases">
        <title>The Genome Sequence of Acinetobacter nectaris CIP 110549.</title>
        <authorList>
            <consortium name="The Broad Institute Genomics Platform"/>
            <consortium name="The Broad Institute Genome Sequencing Center for Infectious Disease"/>
            <person name="Cerqueira G."/>
            <person name="Feldgarden M."/>
            <person name="Courvalin P."/>
            <person name="Grillot-Courvalin C."/>
            <person name="Clermont D."/>
            <person name="Rocha E."/>
            <person name="Yoon E.-J."/>
            <person name="Nemec A."/>
            <person name="Young S.K."/>
            <person name="Zeng Q."/>
            <person name="Gargeya S."/>
            <person name="Fitzgerald M."/>
            <person name="Abouelleil A."/>
            <person name="Alvarado L."/>
            <person name="Berlin A.M."/>
            <person name="Chapman S.B."/>
            <person name="Gainer-Dewar J."/>
            <person name="Goldberg J."/>
            <person name="Gnerre S."/>
            <person name="Griggs A."/>
            <person name="Gujja S."/>
            <person name="Hansen M."/>
            <person name="Howarth C."/>
            <person name="Imamovic A."/>
            <person name="Ireland A."/>
            <person name="Larimer J."/>
            <person name="McCowan C."/>
            <person name="Murphy C."/>
            <person name="Pearson M."/>
            <person name="Poon T.W."/>
            <person name="Priest M."/>
            <person name="Roberts A."/>
            <person name="Saif S."/>
            <person name="Shea T."/>
            <person name="Sykes S."/>
            <person name="Wortman J."/>
            <person name="Nusbaum C."/>
            <person name="Birren B."/>
        </authorList>
    </citation>
    <scope>NUCLEOTIDE SEQUENCE [LARGE SCALE GENOMIC DNA]</scope>
    <source>
        <strain evidence="3 4">CIP 110549</strain>
    </source>
</reference>
<dbReference type="InterPro" id="IPR002656">
    <property type="entry name" value="Acyl_transf_3_dom"/>
</dbReference>
<feature type="transmembrane region" description="Helical" evidence="1">
    <location>
        <begin position="265"/>
        <end position="281"/>
    </location>
</feature>
<dbReference type="OrthoDB" id="9767863at2"/>
<gene>
    <name evidence="3" type="ORF">P256_02259</name>
</gene>
<feature type="domain" description="Acyltransferase 3" evidence="2">
    <location>
        <begin position="8"/>
        <end position="350"/>
    </location>
</feature>
<organism evidence="3 4">
    <name type="scientific">Acinetobacter nectaris CIP 110549</name>
    <dbReference type="NCBI Taxonomy" id="1392540"/>
    <lineage>
        <taxon>Bacteria</taxon>
        <taxon>Pseudomonadati</taxon>
        <taxon>Pseudomonadota</taxon>
        <taxon>Gammaproteobacteria</taxon>
        <taxon>Moraxellales</taxon>
        <taxon>Moraxellaceae</taxon>
        <taxon>Acinetobacter</taxon>
    </lineage>
</organism>
<keyword evidence="4" id="KW-1185">Reference proteome</keyword>
<dbReference type="HOGENOM" id="CLU_005679_13_8_6"/>
<evidence type="ECO:0000259" key="2">
    <source>
        <dbReference type="Pfam" id="PF01757"/>
    </source>
</evidence>
<name>V2T5W0_9GAMM</name>
<feature type="transmembrane region" description="Helical" evidence="1">
    <location>
        <begin position="301"/>
        <end position="322"/>
    </location>
</feature>
<keyword evidence="1" id="KW-0812">Transmembrane</keyword>
<evidence type="ECO:0000313" key="4">
    <source>
        <dbReference type="Proteomes" id="UP000023785"/>
    </source>
</evidence>
<keyword evidence="1" id="KW-0472">Membrane</keyword>
<dbReference type="PANTHER" id="PTHR23028">
    <property type="entry name" value="ACETYLTRANSFERASE"/>
    <property type="match status" value="1"/>
</dbReference>
<feature type="transmembrane region" description="Helical" evidence="1">
    <location>
        <begin position="329"/>
        <end position="351"/>
    </location>
</feature>
<feature type="transmembrane region" description="Helical" evidence="1">
    <location>
        <begin position="99"/>
        <end position="117"/>
    </location>
</feature>
<dbReference type="EMBL" id="AYER01000009">
    <property type="protein sequence ID" value="ESK37823.1"/>
    <property type="molecule type" value="Genomic_DNA"/>
</dbReference>
<feature type="transmembrane region" description="Helical" evidence="1">
    <location>
        <begin position="12"/>
        <end position="31"/>
    </location>
</feature>
<dbReference type="Proteomes" id="UP000023785">
    <property type="component" value="Unassembled WGS sequence"/>
</dbReference>
<comment type="caution">
    <text evidence="3">The sequence shown here is derived from an EMBL/GenBank/DDBJ whole genome shotgun (WGS) entry which is preliminary data.</text>
</comment>
<feature type="transmembrane region" description="Helical" evidence="1">
    <location>
        <begin position="159"/>
        <end position="181"/>
    </location>
</feature>
<evidence type="ECO:0000313" key="3">
    <source>
        <dbReference type="EMBL" id="ESK37823.1"/>
    </source>
</evidence>
<evidence type="ECO:0000256" key="1">
    <source>
        <dbReference type="SAM" id="Phobius"/>
    </source>
</evidence>
<dbReference type="Pfam" id="PF01757">
    <property type="entry name" value="Acyl_transf_3"/>
    <property type="match status" value="1"/>
</dbReference>
<proteinExistence type="predicted"/>
<dbReference type="InterPro" id="IPR050879">
    <property type="entry name" value="Acyltransferase_3"/>
</dbReference>
<dbReference type="AlphaFoldDB" id="V2T5W0"/>
<dbReference type="STRING" id="1392540.P256_02259"/>
<accession>V2T5W0</accession>
<dbReference type="PANTHER" id="PTHR23028:SF134">
    <property type="entry name" value="PUTATIVE (AFU_ORTHOLOGUE AFUA_4G08520)-RELATED"/>
    <property type="match status" value="1"/>
</dbReference>
<dbReference type="RefSeq" id="WP_023273869.1">
    <property type="nucleotide sequence ID" value="NZ_KI530735.1"/>
</dbReference>
<feature type="transmembrane region" description="Helical" evidence="1">
    <location>
        <begin position="193"/>
        <end position="221"/>
    </location>
</feature>
<dbReference type="eggNOG" id="COG1835">
    <property type="taxonomic scope" value="Bacteria"/>
</dbReference>
<sequence length="375" mass="42577">MAKLNSAESIRGLACLAVVFSHLSLSFYPYLHQFSPEDRARGAWDHFMHQSPFAFWYSGTAAVFVFFVLSGFVLSYAILRNANVPRKVAEMAIKRYPRLAIPAFFSCILAWIALSFTDIDSNLVNGWLQAYATETITFKQAVYEGSLGAFFFASSTTNWVLWTMQLELFGSLLLFAIVLVHHYKPSMFIPASLMLPCLTLWMGESFFLGMCSFVIGCYFYLYGRKIPLLLGIIMLVLGLYFAGAHNNSHAYHWLHSILGKRTYEYGNFLAGILIVYSILMTPRISEALDKKALVYLGKLSFSIYLLHMMFIYLTCIPVFNYLRHLHWSYDSAVIGAVIICLSAIFIASAIYSKYIDQFSVRCSNYISKKLLGSSR</sequence>
<feature type="transmembrane region" description="Helical" evidence="1">
    <location>
        <begin position="54"/>
        <end position="79"/>
    </location>
</feature>
<feature type="transmembrane region" description="Helical" evidence="1">
    <location>
        <begin position="227"/>
        <end position="244"/>
    </location>
</feature>
<keyword evidence="1" id="KW-1133">Transmembrane helix</keyword>
<protein>
    <recommendedName>
        <fullName evidence="2">Acyltransferase 3 domain-containing protein</fullName>
    </recommendedName>
</protein>